<feature type="region of interest" description="Disordered" evidence="1">
    <location>
        <begin position="163"/>
        <end position="183"/>
    </location>
</feature>
<organism evidence="2 3">
    <name type="scientific">Pichia sorbitophila (strain ATCC MYA-4447 / BCRC 22081 / CBS 7064 / NBRC 10061 / NRRL Y-12695)</name>
    <name type="common">Hybrid yeast</name>
    <dbReference type="NCBI Taxonomy" id="559304"/>
    <lineage>
        <taxon>Eukaryota</taxon>
        <taxon>Fungi</taxon>
        <taxon>Dikarya</taxon>
        <taxon>Ascomycota</taxon>
        <taxon>Saccharomycotina</taxon>
        <taxon>Pichiomycetes</taxon>
        <taxon>Debaryomycetaceae</taxon>
        <taxon>Millerozyma</taxon>
    </lineage>
</organism>
<sequence>MVDWRSKMSASEAEAVSGDEESGLTREERLELARKKFDEMKKKKKKKSKKKADKGAADDDKAGADGTPSEEQSAVPDATPNTVAEAPAASDAPAASASEEKPSETAAGSDSASASKIEELQQTVEQQKTTIAKLRDENTDLKLSRMDLEDKIVSLEQALKDLRASGAPSTGSQPGATAPSYVPAKPAYSTNEFADEPVPGNVETATADFRERLMVWRGWQVDMVGWSRSPTSQKLGF</sequence>
<feature type="compositionally biased region" description="Basic and acidic residues" evidence="1">
    <location>
        <begin position="133"/>
        <end position="143"/>
    </location>
</feature>
<evidence type="ECO:0000313" key="3">
    <source>
        <dbReference type="Proteomes" id="UP000005222"/>
    </source>
</evidence>
<dbReference type="EMBL" id="FO082046">
    <property type="protein sequence ID" value="CCE86809.1"/>
    <property type="molecule type" value="Genomic_DNA"/>
</dbReference>
<dbReference type="eggNOG" id="ENOG502RQ25">
    <property type="taxonomic scope" value="Eukaryota"/>
</dbReference>
<name>G8Y1V6_PICSO</name>
<feature type="compositionally biased region" description="Basic and acidic residues" evidence="1">
    <location>
        <begin position="53"/>
        <end position="63"/>
    </location>
</feature>
<keyword evidence="3" id="KW-1185">Reference proteome</keyword>
<feature type="compositionally biased region" description="Basic residues" evidence="1">
    <location>
        <begin position="42"/>
        <end position="52"/>
    </location>
</feature>
<protein>
    <submittedName>
        <fullName evidence="2">Piso0_005322 protein</fullName>
    </submittedName>
</protein>
<accession>G8Y1V6</accession>
<dbReference type="InParanoid" id="G8Y1V6"/>
<evidence type="ECO:0000256" key="1">
    <source>
        <dbReference type="SAM" id="MobiDB-lite"/>
    </source>
</evidence>
<reference evidence="2 3" key="1">
    <citation type="journal article" date="2012" name="G3 (Bethesda)">
        <title>Pichia sorbitophila, an interspecies yeast hybrid reveals early steps of genome resolution following polyploidization.</title>
        <authorList>
            <person name="Leh Louis V."/>
            <person name="Despons L."/>
            <person name="Friedrich A."/>
            <person name="Martin T."/>
            <person name="Durrens P."/>
            <person name="Casaregola S."/>
            <person name="Neuveglise C."/>
            <person name="Fairhead C."/>
            <person name="Marck C."/>
            <person name="Cruz J.A."/>
            <person name="Straub M.L."/>
            <person name="Kugler V."/>
            <person name="Sacerdot C."/>
            <person name="Uzunov Z."/>
            <person name="Thierry A."/>
            <person name="Weiss S."/>
            <person name="Bleykasten C."/>
            <person name="De Montigny J."/>
            <person name="Jacques N."/>
            <person name="Jung P."/>
            <person name="Lemaire M."/>
            <person name="Mallet S."/>
            <person name="Morel G."/>
            <person name="Richard G.F."/>
            <person name="Sarkar A."/>
            <person name="Savel G."/>
            <person name="Schacherer J."/>
            <person name="Seret M.L."/>
            <person name="Talla E."/>
            <person name="Samson G."/>
            <person name="Jubin C."/>
            <person name="Poulain J."/>
            <person name="Vacherie B."/>
            <person name="Barbe V."/>
            <person name="Pelletier E."/>
            <person name="Sherman D.J."/>
            <person name="Westhof E."/>
            <person name="Weissenbach J."/>
            <person name="Baret P.V."/>
            <person name="Wincker P."/>
            <person name="Gaillardin C."/>
            <person name="Dujon B."/>
            <person name="Souciet J.L."/>
        </authorList>
    </citation>
    <scope>NUCLEOTIDE SEQUENCE [LARGE SCALE GENOMIC DNA]</scope>
    <source>
        <strain evidence="3">ATCC MYA-4447 / BCRC 22081 / CBS 7064 / NBRC 10061 / NRRL Y-12695</strain>
    </source>
</reference>
<dbReference type="Proteomes" id="UP000005222">
    <property type="component" value="Chromosome N"/>
</dbReference>
<evidence type="ECO:0000313" key="2">
    <source>
        <dbReference type="EMBL" id="CCE86809.1"/>
    </source>
</evidence>
<dbReference type="OrthoDB" id="4097133at2759"/>
<dbReference type="HOGENOM" id="CLU_062048_0_0_1"/>
<feature type="compositionally biased region" description="Polar residues" evidence="1">
    <location>
        <begin position="108"/>
        <end position="130"/>
    </location>
</feature>
<dbReference type="STRING" id="559304.G8Y1V6"/>
<dbReference type="AlphaFoldDB" id="G8Y1V6"/>
<gene>
    <name evidence="2" type="primary">Piso0_005322</name>
    <name evidence="2" type="ORF">GNLVRS01_PISO0N12597g</name>
</gene>
<dbReference type="OMA" id="YPAKPVI"/>
<feature type="region of interest" description="Disordered" evidence="1">
    <location>
        <begin position="1"/>
        <end position="143"/>
    </location>
</feature>
<proteinExistence type="predicted"/>
<feature type="compositionally biased region" description="Basic and acidic residues" evidence="1">
    <location>
        <begin position="23"/>
        <end position="41"/>
    </location>
</feature>
<feature type="compositionally biased region" description="Low complexity" evidence="1">
    <location>
        <begin position="84"/>
        <end position="97"/>
    </location>
</feature>